<dbReference type="Pfam" id="PF08241">
    <property type="entry name" value="Methyltransf_11"/>
    <property type="match status" value="1"/>
</dbReference>
<keyword evidence="3" id="KW-1185">Reference proteome</keyword>
<proteinExistence type="predicted"/>
<name>A0ABT0GLP2_9GAMM</name>
<evidence type="ECO:0000313" key="3">
    <source>
        <dbReference type="Proteomes" id="UP001431449"/>
    </source>
</evidence>
<reference evidence="2" key="1">
    <citation type="submission" date="2022-04" db="EMBL/GenBank/DDBJ databases">
        <title>Lysobacter sp. CAU 1642 isolated from sea sand.</title>
        <authorList>
            <person name="Kim W."/>
        </authorList>
    </citation>
    <scope>NUCLEOTIDE SEQUENCE</scope>
    <source>
        <strain evidence="2">CAU 1642</strain>
    </source>
</reference>
<dbReference type="InterPro" id="IPR013216">
    <property type="entry name" value="Methyltransf_11"/>
</dbReference>
<comment type="caution">
    <text evidence="2">The sequence shown here is derived from an EMBL/GenBank/DDBJ whole genome shotgun (WGS) entry which is preliminary data.</text>
</comment>
<keyword evidence="2" id="KW-0489">Methyltransferase</keyword>
<evidence type="ECO:0000313" key="2">
    <source>
        <dbReference type="EMBL" id="MCK7595460.1"/>
    </source>
</evidence>
<keyword evidence="2" id="KW-0808">Transferase</keyword>
<dbReference type="GO" id="GO:0032259">
    <property type="term" value="P:methylation"/>
    <property type="evidence" value="ECO:0007669"/>
    <property type="project" value="UniProtKB-KW"/>
</dbReference>
<dbReference type="Gene3D" id="3.40.50.150">
    <property type="entry name" value="Vaccinia Virus protein VP39"/>
    <property type="match status" value="1"/>
</dbReference>
<evidence type="ECO:0000259" key="1">
    <source>
        <dbReference type="Pfam" id="PF08241"/>
    </source>
</evidence>
<dbReference type="SUPFAM" id="SSF53335">
    <property type="entry name" value="S-adenosyl-L-methionine-dependent methyltransferases"/>
    <property type="match status" value="1"/>
</dbReference>
<sequence>MEAEANDPLGIDYRVASAVELPFAENTFDFATGMMSLMDIPETARVLGEVRRVLKPGAFLQFSIAHPCFDTAHRRNLRGADGQTYAIEVGGYFENSDGEVDEWIFKAAPASLKAALPKFRIPRFRRTLSQWVNLLIASGFSIEEVAEPRPTDEAVRECPKIQDAQVVAYFLHIRARTGPDHARCGEQVVPYDRHSRGG</sequence>
<feature type="domain" description="Methyltransferase type 11" evidence="1">
    <location>
        <begin position="6"/>
        <end position="60"/>
    </location>
</feature>
<dbReference type="GO" id="GO:0008168">
    <property type="term" value="F:methyltransferase activity"/>
    <property type="evidence" value="ECO:0007669"/>
    <property type="project" value="UniProtKB-KW"/>
</dbReference>
<dbReference type="InterPro" id="IPR029063">
    <property type="entry name" value="SAM-dependent_MTases_sf"/>
</dbReference>
<accession>A0ABT0GLP2</accession>
<gene>
    <name evidence="2" type="ORF">M0G41_17530</name>
</gene>
<protein>
    <submittedName>
        <fullName evidence="2">Class I SAM-dependent methyltransferase</fullName>
    </submittedName>
</protein>
<dbReference type="EMBL" id="JALNMH010000018">
    <property type="protein sequence ID" value="MCK7595460.1"/>
    <property type="molecule type" value="Genomic_DNA"/>
</dbReference>
<organism evidence="2 3">
    <name type="scientific">Pseudomarimonas salicorniae</name>
    <dbReference type="NCBI Taxonomy" id="2933270"/>
    <lineage>
        <taxon>Bacteria</taxon>
        <taxon>Pseudomonadati</taxon>
        <taxon>Pseudomonadota</taxon>
        <taxon>Gammaproteobacteria</taxon>
        <taxon>Lysobacterales</taxon>
        <taxon>Lysobacteraceae</taxon>
        <taxon>Pseudomarimonas</taxon>
    </lineage>
</organism>
<dbReference type="Proteomes" id="UP001431449">
    <property type="component" value="Unassembled WGS sequence"/>
</dbReference>